<reference evidence="3 4" key="1">
    <citation type="submission" date="2019-06" db="EMBL/GenBank/DDBJ databases">
        <title>YIM 131921 draft genome.</title>
        <authorList>
            <person name="Jiang L."/>
        </authorList>
    </citation>
    <scope>NUCLEOTIDE SEQUENCE [LARGE SCALE GENOMIC DNA]</scope>
    <source>
        <strain evidence="3 4">YIM 131921</strain>
    </source>
</reference>
<dbReference type="InterPro" id="IPR050228">
    <property type="entry name" value="Carboxylesterase_BioH"/>
</dbReference>
<keyword evidence="1" id="KW-0732">Signal</keyword>
<dbReference type="InterPro" id="IPR000073">
    <property type="entry name" value="AB_hydrolase_1"/>
</dbReference>
<accession>A0A5C4MRQ4</accession>
<feature type="chain" id="PRO_5023011984" evidence="1">
    <location>
        <begin position="27"/>
        <end position="361"/>
    </location>
</feature>
<name>A0A5C4MRQ4_9RHOB</name>
<evidence type="ECO:0000259" key="2">
    <source>
        <dbReference type="Pfam" id="PF12697"/>
    </source>
</evidence>
<dbReference type="Gene3D" id="3.40.50.1820">
    <property type="entry name" value="alpha/beta hydrolase"/>
    <property type="match status" value="1"/>
</dbReference>
<organism evidence="3 4">
    <name type="scientific">Rubellimicrobium rubrum</name>
    <dbReference type="NCBI Taxonomy" id="2585369"/>
    <lineage>
        <taxon>Bacteria</taxon>
        <taxon>Pseudomonadati</taxon>
        <taxon>Pseudomonadota</taxon>
        <taxon>Alphaproteobacteria</taxon>
        <taxon>Rhodobacterales</taxon>
        <taxon>Roseobacteraceae</taxon>
        <taxon>Rubellimicrobium</taxon>
    </lineage>
</organism>
<dbReference type="EMBL" id="VDFU01000027">
    <property type="protein sequence ID" value="TNC47283.1"/>
    <property type="molecule type" value="Genomic_DNA"/>
</dbReference>
<keyword evidence="3" id="KW-0378">Hydrolase</keyword>
<evidence type="ECO:0000256" key="1">
    <source>
        <dbReference type="SAM" id="SignalP"/>
    </source>
</evidence>
<sequence>MANMQKARARLLAGVTVGLVAAWSVAAQDATAAQDLKDGPGGEAGAMHLRDAGFMVVGGDVSEPDADGNVTVSNQMHVEFFLPAERRYDVPVVLVHGGGGQAIDWAGTPDGRDGWRDYFVNAGFDVYSVDRPGYGRSPAAPSYGEGTLGQAHSGIIAGLAQSENWPGGEVTPTNEAVIDWLKTSQTTPYAGNEIAAKDISLLLDEIGPAILISHSAGGRSTYMAADMNPENVVGIIAFEASGSNPIADEEMRAHLTWEPALPADYAPAGTEACPAQAERTPSTLPNLSGIPIVLVASGIFVTKEQLDCNAAALQQAGAEVMAHHMPDEGFPGVGHFMMAETNNAETAQFFIDRAAELAQAD</sequence>
<dbReference type="Proteomes" id="UP000305887">
    <property type="component" value="Unassembled WGS sequence"/>
</dbReference>
<dbReference type="InterPro" id="IPR029058">
    <property type="entry name" value="AB_hydrolase_fold"/>
</dbReference>
<evidence type="ECO:0000313" key="3">
    <source>
        <dbReference type="EMBL" id="TNC47283.1"/>
    </source>
</evidence>
<dbReference type="PANTHER" id="PTHR43194:SF4">
    <property type="entry name" value="AB HYDROLASE-1 DOMAIN-CONTAINING PROTEIN"/>
    <property type="match status" value="1"/>
</dbReference>
<dbReference type="PANTHER" id="PTHR43194">
    <property type="entry name" value="HYDROLASE ALPHA/BETA FOLD FAMILY"/>
    <property type="match status" value="1"/>
</dbReference>
<dbReference type="OrthoDB" id="7820973at2"/>
<dbReference type="GO" id="GO:0016787">
    <property type="term" value="F:hydrolase activity"/>
    <property type="evidence" value="ECO:0007669"/>
    <property type="project" value="UniProtKB-KW"/>
</dbReference>
<dbReference type="Pfam" id="PF12697">
    <property type="entry name" value="Abhydrolase_6"/>
    <property type="match status" value="1"/>
</dbReference>
<keyword evidence="4" id="KW-1185">Reference proteome</keyword>
<evidence type="ECO:0000313" key="4">
    <source>
        <dbReference type="Proteomes" id="UP000305887"/>
    </source>
</evidence>
<comment type="caution">
    <text evidence="3">The sequence shown here is derived from an EMBL/GenBank/DDBJ whole genome shotgun (WGS) entry which is preliminary data.</text>
</comment>
<dbReference type="AlphaFoldDB" id="A0A5C4MRQ4"/>
<protein>
    <submittedName>
        <fullName evidence="3">Alpha/beta fold hydrolase</fullName>
    </submittedName>
</protein>
<gene>
    <name evidence="3" type="ORF">FHG66_16960</name>
</gene>
<feature type="domain" description="AB hydrolase-1" evidence="2">
    <location>
        <begin position="92"/>
        <end position="348"/>
    </location>
</feature>
<feature type="signal peptide" evidence="1">
    <location>
        <begin position="1"/>
        <end position="26"/>
    </location>
</feature>
<proteinExistence type="predicted"/>
<dbReference type="SUPFAM" id="SSF53474">
    <property type="entry name" value="alpha/beta-Hydrolases"/>
    <property type="match status" value="1"/>
</dbReference>